<dbReference type="AlphaFoldDB" id="A0A084J7X3"/>
<sequence length="229" mass="26563">MDKLIFWDFQGTLAHNEWMLSKALFKVLCKYEPYTEIGIEDFKKISLVGFPWQQPEKEYVNLTSSDAWWNHIEDILIKGYIKLNISEEKAAIYSKEIRQVLASGESFQLYEDTIEVLQYFMKKGYSNIILSNHIPELPKIVEKLGLSPYIIDCISSANVGYEKPNPKIYHYALKKHCNYSDIWMVGDSILADVRGPEHVGIKAVLVRSNIEETVRYYSKDLLGVKEIIK</sequence>
<reference evidence="1 2" key="1">
    <citation type="submission" date="2014-07" db="EMBL/GenBank/DDBJ databases">
        <title>Draft genome of Clostridium sulfidigenes 113A isolated from sediments associated with methane hydrate from Krishna Godavari basin.</title>
        <authorList>
            <person name="Honkalas V.S."/>
            <person name="Dabir A.P."/>
            <person name="Arora P."/>
            <person name="Dhakephalkar P.K."/>
        </authorList>
    </citation>
    <scope>NUCLEOTIDE SEQUENCE [LARGE SCALE GENOMIC DNA]</scope>
    <source>
        <strain evidence="1 2">113A</strain>
    </source>
</reference>
<dbReference type="GO" id="GO:0016787">
    <property type="term" value="F:hydrolase activity"/>
    <property type="evidence" value="ECO:0007669"/>
    <property type="project" value="UniProtKB-KW"/>
</dbReference>
<dbReference type="Gene3D" id="3.40.50.1000">
    <property type="entry name" value="HAD superfamily/HAD-like"/>
    <property type="match status" value="1"/>
</dbReference>
<gene>
    <name evidence="1" type="ORF">IO99_17040</name>
</gene>
<proteinExistence type="predicted"/>
<accession>A0A084J7X3</accession>
<dbReference type="RefSeq" id="WP_035135334.1">
    <property type="nucleotide sequence ID" value="NZ_JPMD01000047.1"/>
</dbReference>
<dbReference type="Pfam" id="PF00702">
    <property type="entry name" value="Hydrolase"/>
    <property type="match status" value="1"/>
</dbReference>
<dbReference type="eggNOG" id="COG1011">
    <property type="taxonomic scope" value="Bacteria"/>
</dbReference>
<dbReference type="NCBIfam" id="TIGR01549">
    <property type="entry name" value="HAD-SF-IA-v1"/>
    <property type="match status" value="1"/>
</dbReference>
<name>A0A084J7X3_9CLOT</name>
<dbReference type="Gene3D" id="1.10.150.240">
    <property type="entry name" value="Putative phosphatase, domain 2"/>
    <property type="match status" value="1"/>
</dbReference>
<dbReference type="PANTHER" id="PTHR46191">
    <property type="match status" value="1"/>
</dbReference>
<dbReference type="SUPFAM" id="SSF56784">
    <property type="entry name" value="HAD-like"/>
    <property type="match status" value="1"/>
</dbReference>
<dbReference type="SFLD" id="SFLDS00003">
    <property type="entry name" value="Haloacid_Dehalogenase"/>
    <property type="match status" value="1"/>
</dbReference>
<keyword evidence="2" id="KW-1185">Reference proteome</keyword>
<dbReference type="EMBL" id="JPMD01000047">
    <property type="protein sequence ID" value="KEZ85057.1"/>
    <property type="molecule type" value="Genomic_DNA"/>
</dbReference>
<evidence type="ECO:0000313" key="1">
    <source>
        <dbReference type="EMBL" id="KEZ85057.1"/>
    </source>
</evidence>
<dbReference type="InterPro" id="IPR051828">
    <property type="entry name" value="HAD-like_hydrolase_domain"/>
</dbReference>
<comment type="caution">
    <text evidence="1">The sequence shown here is derived from an EMBL/GenBank/DDBJ whole genome shotgun (WGS) entry which is preliminary data.</text>
</comment>
<keyword evidence="1" id="KW-0378">Hydrolase</keyword>
<dbReference type="PANTHER" id="PTHR46191:SF2">
    <property type="entry name" value="HALOACID DEHALOGENASE-LIKE HYDROLASE DOMAIN-CONTAINING PROTEIN 3"/>
    <property type="match status" value="1"/>
</dbReference>
<protein>
    <submittedName>
        <fullName evidence="1">HAD family hydrolase</fullName>
    </submittedName>
</protein>
<dbReference type="InterPro" id="IPR006439">
    <property type="entry name" value="HAD-SF_hydro_IA"/>
</dbReference>
<dbReference type="Proteomes" id="UP000028542">
    <property type="component" value="Unassembled WGS sequence"/>
</dbReference>
<dbReference type="InterPro" id="IPR036412">
    <property type="entry name" value="HAD-like_sf"/>
</dbReference>
<evidence type="ECO:0000313" key="2">
    <source>
        <dbReference type="Proteomes" id="UP000028542"/>
    </source>
</evidence>
<dbReference type="STRING" id="318464.IO99_17040"/>
<organism evidence="1 2">
    <name type="scientific">Clostridium sulfidigenes</name>
    <dbReference type="NCBI Taxonomy" id="318464"/>
    <lineage>
        <taxon>Bacteria</taxon>
        <taxon>Bacillati</taxon>
        <taxon>Bacillota</taxon>
        <taxon>Clostridia</taxon>
        <taxon>Eubacteriales</taxon>
        <taxon>Clostridiaceae</taxon>
        <taxon>Clostridium</taxon>
    </lineage>
</organism>
<dbReference type="InterPro" id="IPR023198">
    <property type="entry name" value="PGP-like_dom2"/>
</dbReference>
<dbReference type="InterPro" id="IPR023214">
    <property type="entry name" value="HAD_sf"/>
</dbReference>
<dbReference type="SFLD" id="SFLDG01129">
    <property type="entry name" value="C1.5:_HAD__Beta-PGM__Phosphata"/>
    <property type="match status" value="1"/>
</dbReference>